<sequence length="74" mass="8734">MYASFHFGLVSWIYLHSRVDVHSGTRTLYESRTRVSSRLGLVSWMYLHLRVDVHSGTRTQYLSLQTPLRYPPSY</sequence>
<organism evidence="1 2">
    <name type="scientific">Schistosoma margrebowiei</name>
    <dbReference type="NCBI Taxonomy" id="48269"/>
    <lineage>
        <taxon>Eukaryota</taxon>
        <taxon>Metazoa</taxon>
        <taxon>Spiralia</taxon>
        <taxon>Lophotrochozoa</taxon>
        <taxon>Platyhelminthes</taxon>
        <taxon>Trematoda</taxon>
        <taxon>Digenea</taxon>
        <taxon>Strigeidida</taxon>
        <taxon>Schistosomatoidea</taxon>
        <taxon>Schistosomatidae</taxon>
        <taxon>Schistosoma</taxon>
    </lineage>
</organism>
<proteinExistence type="predicted"/>
<dbReference type="AlphaFoldDB" id="A0A183MUZ6"/>
<protein>
    <submittedName>
        <fullName evidence="1">Uncharacterized protein</fullName>
    </submittedName>
</protein>
<dbReference type="Proteomes" id="UP000277204">
    <property type="component" value="Unassembled WGS sequence"/>
</dbReference>
<gene>
    <name evidence="1" type="ORF">SMRZ_LOCUS19871</name>
</gene>
<evidence type="ECO:0000313" key="1">
    <source>
        <dbReference type="EMBL" id="VDP33244.1"/>
    </source>
</evidence>
<accession>A0A183MUZ6</accession>
<name>A0A183MUZ6_9TREM</name>
<reference evidence="1 2" key="1">
    <citation type="submission" date="2018-11" db="EMBL/GenBank/DDBJ databases">
        <authorList>
            <consortium name="Pathogen Informatics"/>
        </authorList>
    </citation>
    <scope>NUCLEOTIDE SEQUENCE [LARGE SCALE GENOMIC DNA]</scope>
    <source>
        <strain evidence="1 2">Zambia</strain>
    </source>
</reference>
<dbReference type="EMBL" id="UZAI01018103">
    <property type="protein sequence ID" value="VDP33244.1"/>
    <property type="molecule type" value="Genomic_DNA"/>
</dbReference>
<evidence type="ECO:0000313" key="2">
    <source>
        <dbReference type="Proteomes" id="UP000277204"/>
    </source>
</evidence>
<keyword evidence="2" id="KW-1185">Reference proteome</keyword>